<dbReference type="Pfam" id="PF02686">
    <property type="entry name" value="GatC"/>
    <property type="match status" value="1"/>
</dbReference>
<dbReference type="HAMAP" id="MF_00122">
    <property type="entry name" value="GatC"/>
    <property type="match status" value="1"/>
</dbReference>
<dbReference type="SUPFAM" id="SSF141000">
    <property type="entry name" value="Glu-tRNAGln amidotransferase C subunit"/>
    <property type="match status" value="1"/>
</dbReference>
<dbReference type="Gene3D" id="1.10.20.60">
    <property type="entry name" value="Glu-tRNAGln amidotransferase C subunit, N-terminal domain"/>
    <property type="match status" value="1"/>
</dbReference>
<dbReference type="EMBL" id="CABQ01000288">
    <property type="protein sequence ID" value="CBI08874.1"/>
    <property type="molecule type" value="Genomic_DNA"/>
</dbReference>
<keyword evidence="1" id="KW-0808">Transferase</keyword>
<organism evidence="1">
    <name type="scientific">mine drainage metagenome</name>
    <dbReference type="NCBI Taxonomy" id="410659"/>
    <lineage>
        <taxon>unclassified sequences</taxon>
        <taxon>metagenomes</taxon>
        <taxon>ecological metagenomes</taxon>
    </lineage>
</organism>
<name>E6QNQ3_9ZZZZ</name>
<dbReference type="InterPro" id="IPR003837">
    <property type="entry name" value="GatC"/>
</dbReference>
<dbReference type="GO" id="GO:0006450">
    <property type="term" value="P:regulation of translational fidelity"/>
    <property type="evidence" value="ECO:0007669"/>
    <property type="project" value="InterPro"/>
</dbReference>
<dbReference type="GO" id="GO:0070681">
    <property type="term" value="P:glutaminyl-tRNAGln biosynthesis via transamidation"/>
    <property type="evidence" value="ECO:0007669"/>
    <property type="project" value="TreeGrafter"/>
</dbReference>
<comment type="caution">
    <text evidence="1">The sequence shown here is derived from an EMBL/GenBank/DDBJ whole genome shotgun (WGS) entry which is preliminary data.</text>
</comment>
<sequence length="91" mass="10113">MQDVQRVAKLARIAVSDDEAQAYQQQINGIFALVTAMQAVDTEGIAPMAHAQDVHQRLREDLVTEYNQRTVFQALAPQAADGLYFVPQVID</sequence>
<accession>E6QNQ3</accession>
<dbReference type="PANTHER" id="PTHR15004">
    <property type="entry name" value="GLUTAMYL-TRNA(GLN) AMIDOTRANSFERASE SUBUNIT C, MITOCHONDRIAL"/>
    <property type="match status" value="1"/>
</dbReference>
<dbReference type="InterPro" id="IPR036113">
    <property type="entry name" value="Asp/Glu-ADT_sf_sub_c"/>
</dbReference>
<gene>
    <name evidence="1" type="ORF">CARN6_2395</name>
</gene>
<evidence type="ECO:0000313" key="1">
    <source>
        <dbReference type="EMBL" id="CBI08874.1"/>
    </source>
</evidence>
<dbReference type="PANTHER" id="PTHR15004:SF0">
    <property type="entry name" value="GLUTAMYL-TRNA(GLN) AMIDOTRANSFERASE SUBUNIT C, MITOCHONDRIAL"/>
    <property type="match status" value="1"/>
</dbReference>
<dbReference type="GO" id="GO:0016874">
    <property type="term" value="F:ligase activity"/>
    <property type="evidence" value="ECO:0007669"/>
    <property type="project" value="UniProtKB-KW"/>
</dbReference>
<proteinExistence type="inferred from homology"/>
<dbReference type="EC" id="6.3.5.-" evidence="1"/>
<dbReference type="NCBIfam" id="TIGR00135">
    <property type="entry name" value="gatC"/>
    <property type="match status" value="1"/>
</dbReference>
<dbReference type="AlphaFoldDB" id="E6QNQ3"/>
<dbReference type="GO" id="GO:0016740">
    <property type="term" value="F:transferase activity"/>
    <property type="evidence" value="ECO:0007669"/>
    <property type="project" value="UniProtKB-KW"/>
</dbReference>
<reference evidence="1" key="1">
    <citation type="submission" date="2009-10" db="EMBL/GenBank/DDBJ databases">
        <title>Diversity of trophic interactions inside an arsenic-rich microbial ecosystem.</title>
        <authorList>
            <person name="Bertin P.N."/>
            <person name="Heinrich-Salmeron A."/>
            <person name="Pelletier E."/>
            <person name="Goulhen-Chollet F."/>
            <person name="Arsene-Ploetze F."/>
            <person name="Gallien S."/>
            <person name="Calteau A."/>
            <person name="Vallenet D."/>
            <person name="Casiot C."/>
            <person name="Chane-Woon-Ming B."/>
            <person name="Giloteaux L."/>
            <person name="Barakat M."/>
            <person name="Bonnefoy V."/>
            <person name="Bruneel O."/>
            <person name="Chandler M."/>
            <person name="Cleiss J."/>
            <person name="Duran R."/>
            <person name="Elbaz-Poulichet F."/>
            <person name="Fonknechten N."/>
            <person name="Lauga B."/>
            <person name="Mornico D."/>
            <person name="Ortet P."/>
            <person name="Schaeffer C."/>
            <person name="Siguier P."/>
            <person name="Alexander Thil Smith A."/>
            <person name="Van Dorsselaer A."/>
            <person name="Weissenbach J."/>
            <person name="Medigue C."/>
            <person name="Le Paslier D."/>
        </authorList>
    </citation>
    <scope>NUCLEOTIDE SEQUENCE</scope>
</reference>
<protein>
    <submittedName>
        <fullName evidence="1">Putative Glutamyl-tRNA(Gln) amidotransferase subunit C (Glu-ADT subunit C)</fullName>
        <ecNumber evidence="1">6.3.5.-</ecNumber>
    </submittedName>
</protein>
<keyword evidence="1" id="KW-0436">Ligase</keyword>